<keyword evidence="2" id="KW-1185">Reference proteome</keyword>
<evidence type="ECO:0000313" key="2">
    <source>
        <dbReference type="Proteomes" id="UP000604046"/>
    </source>
</evidence>
<evidence type="ECO:0000313" key="1">
    <source>
        <dbReference type="EMBL" id="CAE7369567.1"/>
    </source>
</evidence>
<dbReference type="Proteomes" id="UP000604046">
    <property type="component" value="Unassembled WGS sequence"/>
</dbReference>
<reference evidence="1" key="1">
    <citation type="submission" date="2021-02" db="EMBL/GenBank/DDBJ databases">
        <authorList>
            <person name="Dougan E. K."/>
            <person name="Rhodes N."/>
            <person name="Thang M."/>
            <person name="Chan C."/>
        </authorList>
    </citation>
    <scope>NUCLEOTIDE SEQUENCE</scope>
</reference>
<dbReference type="EMBL" id="CAJNDS010002201">
    <property type="protein sequence ID" value="CAE7369567.1"/>
    <property type="molecule type" value="Genomic_DNA"/>
</dbReference>
<gene>
    <name evidence="1" type="ORF">SNAT2548_LOCUS20142</name>
</gene>
<proteinExistence type="predicted"/>
<dbReference type="AlphaFoldDB" id="A0A812PTY4"/>
<sequence>MTSETWIFVPLPRGTMGMVMLAPRCSKPSCSGLWVSVLLVLPIAAPPSSFRDSSFCLPPSCPLAPPLEVLRMDAHGPLGKTLLGPAHHVSIRSNEYVVLRFDNEAMPVSCNRATGWDIGPRRRSEACSTSNGPGHCAPTHIQGNKTAGRYQWPSKVFVGGLVVQVLRLF</sequence>
<name>A0A812PTY4_9DINO</name>
<protein>
    <submittedName>
        <fullName evidence="1">Uncharacterized protein</fullName>
    </submittedName>
</protein>
<comment type="caution">
    <text evidence="1">The sequence shown here is derived from an EMBL/GenBank/DDBJ whole genome shotgun (WGS) entry which is preliminary data.</text>
</comment>
<organism evidence="1 2">
    <name type="scientific">Symbiodinium natans</name>
    <dbReference type="NCBI Taxonomy" id="878477"/>
    <lineage>
        <taxon>Eukaryota</taxon>
        <taxon>Sar</taxon>
        <taxon>Alveolata</taxon>
        <taxon>Dinophyceae</taxon>
        <taxon>Suessiales</taxon>
        <taxon>Symbiodiniaceae</taxon>
        <taxon>Symbiodinium</taxon>
    </lineage>
</organism>
<accession>A0A812PTY4</accession>